<dbReference type="GO" id="GO:0009507">
    <property type="term" value="C:chloroplast"/>
    <property type="evidence" value="ECO:0007669"/>
    <property type="project" value="UniProtKB-SubCell"/>
</dbReference>
<organism evidence="5 6">
    <name type="scientific">Brassica carinata</name>
    <name type="common">Ethiopian mustard</name>
    <name type="synonym">Abyssinian cabbage</name>
    <dbReference type="NCBI Taxonomy" id="52824"/>
    <lineage>
        <taxon>Eukaryota</taxon>
        <taxon>Viridiplantae</taxon>
        <taxon>Streptophyta</taxon>
        <taxon>Embryophyta</taxon>
        <taxon>Tracheophyta</taxon>
        <taxon>Spermatophyta</taxon>
        <taxon>Magnoliopsida</taxon>
        <taxon>eudicotyledons</taxon>
        <taxon>Gunneridae</taxon>
        <taxon>Pentapetalae</taxon>
        <taxon>rosids</taxon>
        <taxon>malvids</taxon>
        <taxon>Brassicales</taxon>
        <taxon>Brassicaceae</taxon>
        <taxon>Brassiceae</taxon>
        <taxon>Brassica</taxon>
    </lineage>
</organism>
<keyword evidence="6" id="KW-1185">Reference proteome</keyword>
<evidence type="ECO:0000256" key="1">
    <source>
        <dbReference type="ARBA" id="ARBA00004229"/>
    </source>
</evidence>
<dbReference type="InterPro" id="IPR036291">
    <property type="entry name" value="NAD(P)-bd_dom_sf"/>
</dbReference>
<dbReference type="EMBL" id="JAAMPC010000001">
    <property type="protein sequence ID" value="KAG2328935.1"/>
    <property type="molecule type" value="Genomic_DNA"/>
</dbReference>
<dbReference type="Gene3D" id="3.40.50.720">
    <property type="entry name" value="NAD(P)-binding Rossmann-like Domain"/>
    <property type="match status" value="1"/>
</dbReference>
<dbReference type="InterPro" id="IPR002347">
    <property type="entry name" value="SDR_fam"/>
</dbReference>
<protein>
    <recommendedName>
        <fullName evidence="7">3-oxoacyl-[acyl-carrier-protein] reductase</fullName>
    </recommendedName>
</protein>
<keyword evidence="3" id="KW-0934">Plastid</keyword>
<keyword evidence="2" id="KW-0150">Chloroplast</keyword>
<dbReference type="PANTHER" id="PTHR44375:SF20">
    <property type="entry name" value="3-OXOACYL-[ACYL-CARRIER-PROTEIN] REDUCTASE"/>
    <property type="match status" value="1"/>
</dbReference>
<dbReference type="InterPro" id="IPR020904">
    <property type="entry name" value="Sc_DH/Rdtase_CS"/>
</dbReference>
<evidence type="ECO:0008006" key="7">
    <source>
        <dbReference type="Google" id="ProtNLM"/>
    </source>
</evidence>
<evidence type="ECO:0000256" key="4">
    <source>
        <dbReference type="RuleBase" id="RU000363"/>
    </source>
</evidence>
<dbReference type="PROSITE" id="PS00061">
    <property type="entry name" value="ADH_SHORT"/>
    <property type="match status" value="1"/>
</dbReference>
<evidence type="ECO:0000256" key="3">
    <source>
        <dbReference type="ARBA" id="ARBA00022640"/>
    </source>
</evidence>
<dbReference type="CDD" id="cd05233">
    <property type="entry name" value="SDR_c"/>
    <property type="match status" value="1"/>
</dbReference>
<sequence length="284" mass="30778">MNNNHQTVLKQLEPWCELKDKVVLLTGASSGIGREICLDLAKAGCKIIAAARRLDRLQSLCSEINTTFSTPTGTKLAEPLELDVSSDAATIQSTVKQAWQIFGNIDVLINNAGIRGNVKSSLDLSEEEWDRVFRTNLTGPWLVSKHVCVLMRDAKQAGSVINVSSIAGLQRGKLPGALAYACSKGGLDIMTKMMAVELGKYGIRVNSIAPGLFKSEITEGLLKKEWMKGVTERIIPLKVLQSVDPGLTSLVRYLIHDSSRYVSGNVYIVDAGATLTGMPIFSSL</sequence>
<dbReference type="Pfam" id="PF00106">
    <property type="entry name" value="adh_short"/>
    <property type="match status" value="1"/>
</dbReference>
<accession>A0A8X7WHJ0</accession>
<dbReference type="SUPFAM" id="SSF51735">
    <property type="entry name" value="NAD(P)-binding Rossmann-fold domains"/>
    <property type="match status" value="1"/>
</dbReference>
<dbReference type="PRINTS" id="PR00081">
    <property type="entry name" value="GDHRDH"/>
</dbReference>
<reference evidence="5 6" key="1">
    <citation type="submission" date="2020-02" db="EMBL/GenBank/DDBJ databases">
        <authorList>
            <person name="Ma Q."/>
            <person name="Huang Y."/>
            <person name="Song X."/>
            <person name="Pei D."/>
        </authorList>
    </citation>
    <scope>NUCLEOTIDE SEQUENCE [LARGE SCALE GENOMIC DNA]</scope>
    <source>
        <strain evidence="5">Sxm20200214</strain>
        <tissue evidence="5">Leaf</tissue>
    </source>
</reference>
<evidence type="ECO:0000256" key="2">
    <source>
        <dbReference type="ARBA" id="ARBA00022528"/>
    </source>
</evidence>
<dbReference type="PRINTS" id="PR00080">
    <property type="entry name" value="SDRFAMILY"/>
</dbReference>
<comment type="subcellular location">
    <subcellularLocation>
        <location evidence="1">Plastid</location>
        <location evidence="1">Chloroplast</location>
    </subcellularLocation>
</comment>
<proteinExistence type="inferred from homology"/>
<gene>
    <name evidence="5" type="ORF">Bca52824_000115</name>
</gene>
<dbReference type="OrthoDB" id="47007at2759"/>
<evidence type="ECO:0000313" key="6">
    <source>
        <dbReference type="Proteomes" id="UP000886595"/>
    </source>
</evidence>
<dbReference type="Proteomes" id="UP000886595">
    <property type="component" value="Unassembled WGS sequence"/>
</dbReference>
<name>A0A8X7WHJ0_BRACI</name>
<comment type="caution">
    <text evidence="5">The sequence shown here is derived from an EMBL/GenBank/DDBJ whole genome shotgun (WGS) entry which is preliminary data.</text>
</comment>
<dbReference type="AlphaFoldDB" id="A0A8X7WHJ0"/>
<comment type="similarity">
    <text evidence="4">Belongs to the short-chain dehydrogenases/reductases (SDR) family.</text>
</comment>
<dbReference type="PANTHER" id="PTHR44375">
    <property type="entry name" value="BETA-KETOACYL-ACP REDUCTASE-LIKE PROTEIN-RELATED"/>
    <property type="match status" value="1"/>
</dbReference>
<evidence type="ECO:0000313" key="5">
    <source>
        <dbReference type="EMBL" id="KAG2328935.1"/>
    </source>
</evidence>
<dbReference type="FunFam" id="3.40.50.720:FF:000084">
    <property type="entry name" value="Short-chain dehydrogenase reductase"/>
    <property type="match status" value="1"/>
</dbReference>